<dbReference type="GO" id="GO:0005739">
    <property type="term" value="C:mitochondrion"/>
    <property type="evidence" value="ECO:0007669"/>
    <property type="project" value="TreeGrafter"/>
</dbReference>
<dbReference type="GO" id="GO:0003743">
    <property type="term" value="F:translation initiation factor activity"/>
    <property type="evidence" value="ECO:0007669"/>
    <property type="project" value="TreeGrafter"/>
</dbReference>
<organism evidence="3 4">
    <name type="scientific">Oryza meyeriana var. granulata</name>
    <dbReference type="NCBI Taxonomy" id="110450"/>
    <lineage>
        <taxon>Eukaryota</taxon>
        <taxon>Viridiplantae</taxon>
        <taxon>Streptophyta</taxon>
        <taxon>Embryophyta</taxon>
        <taxon>Tracheophyta</taxon>
        <taxon>Spermatophyta</taxon>
        <taxon>Magnoliopsida</taxon>
        <taxon>Liliopsida</taxon>
        <taxon>Poales</taxon>
        <taxon>Poaceae</taxon>
        <taxon>BOP clade</taxon>
        <taxon>Oryzoideae</taxon>
        <taxon>Oryzeae</taxon>
        <taxon>Oryzinae</taxon>
        <taxon>Oryza</taxon>
        <taxon>Oryza meyeriana</taxon>
    </lineage>
</organism>
<keyword evidence="2" id="KW-0342">GTP-binding</keyword>
<evidence type="ECO:0000256" key="1">
    <source>
        <dbReference type="ARBA" id="ARBA00022741"/>
    </source>
</evidence>
<dbReference type="InterPro" id="IPR015760">
    <property type="entry name" value="TIF_IF2"/>
</dbReference>
<dbReference type="Proteomes" id="UP000479710">
    <property type="component" value="Unassembled WGS sequence"/>
</dbReference>
<evidence type="ECO:0000256" key="2">
    <source>
        <dbReference type="ARBA" id="ARBA00023134"/>
    </source>
</evidence>
<dbReference type="PANTHER" id="PTHR43381">
    <property type="entry name" value="TRANSLATION INITIATION FACTOR IF-2-RELATED"/>
    <property type="match status" value="1"/>
</dbReference>
<dbReference type="OrthoDB" id="4928at2759"/>
<dbReference type="SUPFAM" id="SSF52156">
    <property type="entry name" value="Initiation factor IF2/eIF5b, domain 3"/>
    <property type="match status" value="1"/>
</dbReference>
<sequence>MKASAMLKRKEEYATILAFNVRVMPEAEVLASESGVKILTANTIAGENPQEKTRLYGHHFDESNELISQISRRSIDVLKEYYRDEMNDENWLLIRRLKKLLEIA</sequence>
<dbReference type="InterPro" id="IPR036925">
    <property type="entry name" value="TIF_IF2_dom3_sf"/>
</dbReference>
<gene>
    <name evidence="3" type="ORF">E2562_033452</name>
</gene>
<comment type="caution">
    <text evidence="3">The sequence shown here is derived from an EMBL/GenBank/DDBJ whole genome shotgun (WGS) entry which is preliminary data.</text>
</comment>
<accession>A0A6G1E5U8</accession>
<reference evidence="3 4" key="1">
    <citation type="submission" date="2019-11" db="EMBL/GenBank/DDBJ databases">
        <title>Whole genome sequence of Oryza granulata.</title>
        <authorList>
            <person name="Li W."/>
        </authorList>
    </citation>
    <scope>NUCLEOTIDE SEQUENCE [LARGE SCALE GENOMIC DNA]</scope>
    <source>
        <strain evidence="4">cv. Menghai</strain>
        <tissue evidence="3">Leaf</tissue>
    </source>
</reference>
<name>A0A6G1E5U8_9ORYZ</name>
<evidence type="ECO:0000313" key="3">
    <source>
        <dbReference type="EMBL" id="KAF0920150.1"/>
    </source>
</evidence>
<dbReference type="GO" id="GO:0005525">
    <property type="term" value="F:GTP binding"/>
    <property type="evidence" value="ECO:0007669"/>
    <property type="project" value="UniProtKB-KW"/>
</dbReference>
<dbReference type="AlphaFoldDB" id="A0A6G1E5U8"/>
<proteinExistence type="predicted"/>
<keyword evidence="4" id="KW-1185">Reference proteome</keyword>
<evidence type="ECO:0000313" key="4">
    <source>
        <dbReference type="Proteomes" id="UP000479710"/>
    </source>
</evidence>
<dbReference type="PANTHER" id="PTHR43381:SF10">
    <property type="entry name" value="TR-TYPE G DOMAIN-CONTAINING PROTEIN"/>
    <property type="match status" value="1"/>
</dbReference>
<dbReference type="Gene3D" id="2.40.30.10">
    <property type="entry name" value="Translation factors"/>
    <property type="match status" value="1"/>
</dbReference>
<keyword evidence="1" id="KW-0547">Nucleotide-binding</keyword>
<dbReference type="EMBL" id="SPHZ02000005">
    <property type="protein sequence ID" value="KAF0920150.1"/>
    <property type="molecule type" value="Genomic_DNA"/>
</dbReference>
<protein>
    <submittedName>
        <fullName evidence="3">Uncharacterized protein</fullName>
    </submittedName>
</protein>